<dbReference type="AlphaFoldDB" id="S4M889"/>
<sequence>MIPALVIDEAGVDEGLQAWANAVEAGTSGAADR</sequence>
<accession>S4M889</accession>
<reference evidence="1 2" key="1">
    <citation type="submission" date="2013-02" db="EMBL/GenBank/DDBJ databases">
        <title>Draft Genome Sequence of Streptomyces afghaniensis, Which Produces Compounds of the Julimycin B-Complex.</title>
        <authorList>
            <person name="Gruening B.A."/>
            <person name="Praeg A."/>
            <person name="Erxleben A."/>
            <person name="Guenther S."/>
            <person name="Fiedler H.-P."/>
            <person name="Goodfellow M."/>
            <person name="Mueller M."/>
        </authorList>
    </citation>
    <scope>NUCLEOTIDE SEQUENCE [LARGE SCALE GENOMIC DNA]</scope>
    <source>
        <strain evidence="1 2">772</strain>
    </source>
</reference>
<dbReference type="EMBL" id="AOPY01001625">
    <property type="protein sequence ID" value="EPJ35563.1"/>
    <property type="molecule type" value="Genomic_DNA"/>
</dbReference>
<dbReference type="Proteomes" id="UP000015001">
    <property type="component" value="Unassembled WGS sequence"/>
</dbReference>
<evidence type="ECO:0000313" key="1">
    <source>
        <dbReference type="EMBL" id="EPJ35563.1"/>
    </source>
</evidence>
<protein>
    <submittedName>
        <fullName evidence="1">Uncharacterized protein</fullName>
    </submittedName>
</protein>
<gene>
    <name evidence="1" type="ORF">STAFG_7379</name>
</gene>
<evidence type="ECO:0000313" key="2">
    <source>
        <dbReference type="Proteomes" id="UP000015001"/>
    </source>
</evidence>
<organism evidence="1 2">
    <name type="scientific">Streptomyces afghaniensis 772</name>
    <dbReference type="NCBI Taxonomy" id="1283301"/>
    <lineage>
        <taxon>Bacteria</taxon>
        <taxon>Bacillati</taxon>
        <taxon>Actinomycetota</taxon>
        <taxon>Actinomycetes</taxon>
        <taxon>Kitasatosporales</taxon>
        <taxon>Streptomycetaceae</taxon>
        <taxon>Streptomyces</taxon>
    </lineage>
</organism>
<keyword evidence="2" id="KW-1185">Reference proteome</keyword>
<comment type="caution">
    <text evidence="1">The sequence shown here is derived from an EMBL/GenBank/DDBJ whole genome shotgun (WGS) entry which is preliminary data.</text>
</comment>
<proteinExistence type="predicted"/>
<dbReference type="HOGENOM" id="CLU_3383972_0_0_11"/>
<name>S4M889_9ACTN</name>